<gene>
    <name evidence="1" type="ORF">LTR36_000185</name>
</gene>
<reference evidence="1 2" key="1">
    <citation type="submission" date="2021-11" db="EMBL/GenBank/DDBJ databases">
        <title>Black yeast isolated from Biological Soil Crust.</title>
        <authorList>
            <person name="Kurbessoian T."/>
        </authorList>
    </citation>
    <scope>NUCLEOTIDE SEQUENCE [LARGE SCALE GENOMIC DNA]</scope>
    <source>
        <strain evidence="1 2">CCFEE 5522</strain>
    </source>
</reference>
<dbReference type="AlphaFoldDB" id="A0AAV9JXU0"/>
<evidence type="ECO:0008006" key="3">
    <source>
        <dbReference type="Google" id="ProtNLM"/>
    </source>
</evidence>
<dbReference type="EMBL" id="JAVFHQ010000001">
    <property type="protein sequence ID" value="KAK4550606.1"/>
    <property type="molecule type" value="Genomic_DNA"/>
</dbReference>
<evidence type="ECO:0000313" key="1">
    <source>
        <dbReference type="EMBL" id="KAK4550606.1"/>
    </source>
</evidence>
<proteinExistence type="predicted"/>
<evidence type="ECO:0000313" key="2">
    <source>
        <dbReference type="Proteomes" id="UP001324427"/>
    </source>
</evidence>
<protein>
    <recommendedName>
        <fullName evidence="3">F-box domain-containing protein</fullName>
    </recommendedName>
</protein>
<keyword evidence="2" id="KW-1185">Reference proteome</keyword>
<comment type="caution">
    <text evidence="1">The sequence shown here is derived from an EMBL/GenBank/DDBJ whole genome shotgun (WGS) entry which is preliminary data.</text>
</comment>
<organism evidence="1 2">
    <name type="scientific">Oleoguttula mirabilis</name>
    <dbReference type="NCBI Taxonomy" id="1507867"/>
    <lineage>
        <taxon>Eukaryota</taxon>
        <taxon>Fungi</taxon>
        <taxon>Dikarya</taxon>
        <taxon>Ascomycota</taxon>
        <taxon>Pezizomycotina</taxon>
        <taxon>Dothideomycetes</taxon>
        <taxon>Dothideomycetidae</taxon>
        <taxon>Mycosphaerellales</taxon>
        <taxon>Teratosphaeriaceae</taxon>
        <taxon>Oleoguttula</taxon>
    </lineage>
</organism>
<name>A0AAV9JXU0_9PEZI</name>
<dbReference type="Proteomes" id="UP001324427">
    <property type="component" value="Unassembled WGS sequence"/>
</dbReference>
<accession>A0AAV9JXU0</accession>
<sequence>MAVAQVFSLPELCELILLGLPLRRIILSRRVCHGFEATVRKSKKIRQALWLEPVSSQQKVEWYTHAGHDGGRHAGDTGDWKQNAHADRVVPIANPFIAVTQDPRYNNFDSQWYCERLQGLYLGGKETVAFSGKSTCRNFTVCLPKLSSHRGSDRSVLKNEPAGCFKRMALSHPASRSVAIHTGPTTQVRDIATSASLGIDFLTLIRATACACKGKEGNTAWVTLLGGEKWRVLRQTVDEITGWEMLRILHADEGELDCAKVFMPNRWA</sequence>